<protein>
    <recommendedName>
        <fullName evidence="5">Mitochondrial assembly of ribosomal large subunit protein 1</fullName>
    </recommendedName>
</protein>
<dbReference type="InterPro" id="IPR043519">
    <property type="entry name" value="NT_sf"/>
</dbReference>
<dbReference type="GO" id="GO:0043023">
    <property type="term" value="F:ribosomal large subunit binding"/>
    <property type="evidence" value="ECO:0007669"/>
    <property type="project" value="TreeGrafter"/>
</dbReference>
<evidence type="ECO:0000313" key="7">
    <source>
        <dbReference type="RefSeq" id="XP_017319894.2"/>
    </source>
</evidence>
<dbReference type="InterPro" id="IPR004394">
    <property type="entry name" value="Iojap/RsfS/C7orf30"/>
</dbReference>
<sequence>MAALGCRRCVFTRLFNMEVCYRVAGLHSLTNTHNTARFSRYLRKTRALSRALFSNTDGSDVELTARDSYTQQQLQHGGAVFNLGVLVSVLREENAVDICVIRVPDQLRYTDYFIIVSGSSTRHLRAMALYTIKVYKFLRRETAAHTHIEGQHCDDWMCIDFGSMVVHFMLPETREKFQLETLWTLRSYEQLTNNTLPHTLPPDFILTHTHTD</sequence>
<dbReference type="RefSeq" id="XP_017319894.2">
    <property type="nucleotide sequence ID" value="XM_017464405.3"/>
</dbReference>
<dbReference type="SUPFAM" id="SSF81301">
    <property type="entry name" value="Nucleotidyltransferase"/>
    <property type="match status" value="1"/>
</dbReference>
<dbReference type="STRING" id="7998.ENSIPUP00000000024"/>
<dbReference type="Proteomes" id="UP000221080">
    <property type="component" value="Chromosome 1"/>
</dbReference>
<comment type="subcellular location">
    <subcellularLocation>
        <location evidence="1">Mitochondrion</location>
    </subcellularLocation>
</comment>
<dbReference type="PANTHER" id="PTHR21043:SF0">
    <property type="entry name" value="MITOCHONDRIAL ASSEMBLY OF RIBOSOMAL LARGE SUBUNIT PROTEIN 1"/>
    <property type="match status" value="1"/>
</dbReference>
<name>A0A2D0QNL2_ICTPU</name>
<comment type="function">
    <text evidence="4">Required for normal mitochondrial ribosome function and mitochondrial translation. May play a role in ribosome biogenesis by preventing premature association of the 28S and 39S ribosomal subunits. Interacts with mitochondrial ribosomal protein uL14m (MRPL14), probably blocking formation of intersubunit bridge B8, preventing association of the 28S and 39S ribosomal subunits. Addition to isolated mitochondrial ribosomal subunits partially inhibits translation, probably by interfering with the association of the 28S and 39S ribosomal subunits and the formation of functional ribosomes. May also participate in the assembly and/or regulation of the stability of the large subunit of the mitochondrial ribosome. May function as a ribosomal silencing factor.</text>
</comment>
<dbReference type="HAMAP" id="MF_01477">
    <property type="entry name" value="Iojap_RsfS"/>
    <property type="match status" value="1"/>
</dbReference>
<evidence type="ECO:0000313" key="6">
    <source>
        <dbReference type="Proteomes" id="UP000221080"/>
    </source>
</evidence>
<dbReference type="FunFam" id="3.30.460.10:FF:000018">
    <property type="entry name" value="Mitochondrial assembly of ribosomal large subunit 1"/>
    <property type="match status" value="1"/>
</dbReference>
<dbReference type="GO" id="GO:0090071">
    <property type="term" value="P:negative regulation of ribosome biogenesis"/>
    <property type="evidence" value="ECO:0007669"/>
    <property type="project" value="TreeGrafter"/>
</dbReference>
<keyword evidence="6" id="KW-1185">Reference proteome</keyword>
<reference evidence="6" key="1">
    <citation type="journal article" date="2016" name="Nat. Commun.">
        <title>The channel catfish genome sequence provides insights into the evolution of scale formation in teleosts.</title>
        <authorList>
            <person name="Liu Z."/>
            <person name="Liu S."/>
            <person name="Yao J."/>
            <person name="Bao L."/>
            <person name="Zhang J."/>
            <person name="Li Y."/>
            <person name="Jiang C."/>
            <person name="Sun L."/>
            <person name="Wang R."/>
            <person name="Zhang Y."/>
            <person name="Zhou T."/>
            <person name="Zeng Q."/>
            <person name="Fu Q."/>
            <person name="Gao S."/>
            <person name="Li N."/>
            <person name="Koren S."/>
            <person name="Jiang Y."/>
            <person name="Zimin A."/>
            <person name="Xu P."/>
            <person name="Phillippy A.M."/>
            <person name="Geng X."/>
            <person name="Song L."/>
            <person name="Sun F."/>
            <person name="Li C."/>
            <person name="Wang X."/>
            <person name="Chen A."/>
            <person name="Jin Y."/>
            <person name="Yuan Z."/>
            <person name="Yang Y."/>
            <person name="Tan S."/>
            <person name="Peatman E."/>
            <person name="Lu J."/>
            <person name="Qin Z."/>
            <person name="Dunham R."/>
            <person name="Li Z."/>
            <person name="Sonstegard T."/>
            <person name="Feng J."/>
            <person name="Danzmann R.G."/>
            <person name="Schroeder S."/>
            <person name="Scheffler B."/>
            <person name="Duke M.V."/>
            <person name="Ballard L."/>
            <person name="Kucuktas H."/>
            <person name="Kaltenboeck L."/>
            <person name="Liu H."/>
            <person name="Armbruster J."/>
            <person name="Xie Y."/>
            <person name="Kirby M.L."/>
            <person name="Tian Y."/>
            <person name="Flanagan M.E."/>
            <person name="Mu W."/>
            <person name="Waldbieser G.C."/>
        </authorList>
    </citation>
    <scope>NUCLEOTIDE SEQUENCE [LARGE SCALE GENOMIC DNA]</scope>
    <source>
        <strain evidence="6">SDA103</strain>
    </source>
</reference>
<organism evidence="6 7">
    <name type="scientific">Ictalurus punctatus</name>
    <name type="common">Channel catfish</name>
    <name type="synonym">Silurus punctatus</name>
    <dbReference type="NCBI Taxonomy" id="7998"/>
    <lineage>
        <taxon>Eukaryota</taxon>
        <taxon>Metazoa</taxon>
        <taxon>Chordata</taxon>
        <taxon>Craniata</taxon>
        <taxon>Vertebrata</taxon>
        <taxon>Euteleostomi</taxon>
        <taxon>Actinopterygii</taxon>
        <taxon>Neopterygii</taxon>
        <taxon>Teleostei</taxon>
        <taxon>Ostariophysi</taxon>
        <taxon>Siluriformes</taxon>
        <taxon>Ictaluridae</taxon>
        <taxon>Ictalurus</taxon>
    </lineage>
</organism>
<reference evidence="7" key="2">
    <citation type="submission" date="2025-08" db="UniProtKB">
        <authorList>
            <consortium name="RefSeq"/>
        </authorList>
    </citation>
    <scope>IDENTIFICATION</scope>
    <source>
        <tissue evidence="7">Blood</tissue>
    </source>
</reference>
<evidence type="ECO:0000256" key="2">
    <source>
        <dbReference type="ARBA" id="ARBA00010574"/>
    </source>
</evidence>
<dbReference type="PANTHER" id="PTHR21043">
    <property type="entry name" value="IOJAP SUPERFAMILY ORTHOLOG"/>
    <property type="match status" value="1"/>
</dbReference>
<dbReference type="Pfam" id="PF02410">
    <property type="entry name" value="RsfS"/>
    <property type="match status" value="1"/>
</dbReference>
<keyword evidence="3" id="KW-0496">Mitochondrion</keyword>
<evidence type="ECO:0000256" key="4">
    <source>
        <dbReference type="ARBA" id="ARBA00053669"/>
    </source>
</evidence>
<dbReference type="GeneID" id="108263520"/>
<evidence type="ECO:0000256" key="5">
    <source>
        <dbReference type="ARBA" id="ARBA00073331"/>
    </source>
</evidence>
<dbReference type="CTD" id="115416"/>
<dbReference type="GO" id="GO:0005739">
    <property type="term" value="C:mitochondrion"/>
    <property type="evidence" value="ECO:0007669"/>
    <property type="project" value="UniProtKB-SubCell"/>
</dbReference>
<dbReference type="Gene3D" id="3.30.460.10">
    <property type="entry name" value="Beta Polymerase, domain 2"/>
    <property type="match status" value="1"/>
</dbReference>
<dbReference type="OrthoDB" id="21330at2759"/>
<dbReference type="AlphaFoldDB" id="A0A2D0QNL2"/>
<evidence type="ECO:0000256" key="1">
    <source>
        <dbReference type="ARBA" id="ARBA00004173"/>
    </source>
</evidence>
<dbReference type="GO" id="GO:0017148">
    <property type="term" value="P:negative regulation of translation"/>
    <property type="evidence" value="ECO:0007669"/>
    <property type="project" value="TreeGrafter"/>
</dbReference>
<evidence type="ECO:0000256" key="3">
    <source>
        <dbReference type="ARBA" id="ARBA00023128"/>
    </source>
</evidence>
<comment type="similarity">
    <text evidence="2">Belongs to the Iojap/RsfS family.</text>
</comment>
<gene>
    <name evidence="7" type="primary">malsu1</name>
</gene>
<proteinExistence type="inferred from homology"/>
<dbReference type="NCBIfam" id="TIGR00090">
    <property type="entry name" value="rsfS_iojap_ybeB"/>
    <property type="match status" value="1"/>
</dbReference>
<dbReference type="KEGG" id="ipu:108263520"/>
<accession>A0A2D0QNL2</accession>